<dbReference type="EMBL" id="JQCD01000018">
    <property type="protein sequence ID" value="KRN77550.1"/>
    <property type="molecule type" value="Genomic_DNA"/>
</dbReference>
<name>A0A0R2JJW7_9LACO</name>
<dbReference type="InterPro" id="IPR051094">
    <property type="entry name" value="Diverse_Catalytic_Enzymes"/>
</dbReference>
<protein>
    <recommendedName>
        <fullName evidence="1">bis(5'-nucleosyl)-tetraphosphatase (symmetrical)</fullName>
        <ecNumber evidence="1">3.6.1.41</ecNumber>
    </recommendedName>
</protein>
<dbReference type="CDD" id="cd00077">
    <property type="entry name" value="HDc"/>
    <property type="match status" value="1"/>
</dbReference>
<evidence type="ECO:0000256" key="3">
    <source>
        <dbReference type="ARBA" id="ARBA00022741"/>
    </source>
</evidence>
<keyword evidence="2" id="KW-0479">Metal-binding</keyword>
<dbReference type="PATRIC" id="fig|1620.3.peg.1644"/>
<dbReference type="SUPFAM" id="SSF109604">
    <property type="entry name" value="HD-domain/PDEase-like"/>
    <property type="match status" value="1"/>
</dbReference>
<dbReference type="Proteomes" id="UP000051673">
    <property type="component" value="Unassembled WGS sequence"/>
</dbReference>
<dbReference type="AlphaFoldDB" id="A0A0R2JJW7"/>
<dbReference type="PROSITE" id="PS51831">
    <property type="entry name" value="HD"/>
    <property type="match status" value="1"/>
</dbReference>
<evidence type="ECO:0000256" key="2">
    <source>
        <dbReference type="ARBA" id="ARBA00022723"/>
    </source>
</evidence>
<evidence type="ECO:0000256" key="6">
    <source>
        <dbReference type="ARBA" id="ARBA00049417"/>
    </source>
</evidence>
<evidence type="ECO:0000259" key="7">
    <source>
        <dbReference type="PROSITE" id="PS51831"/>
    </source>
</evidence>
<evidence type="ECO:0000256" key="5">
    <source>
        <dbReference type="ARBA" id="ARBA00023004"/>
    </source>
</evidence>
<dbReference type="GO" id="GO:0046872">
    <property type="term" value="F:metal ion binding"/>
    <property type="evidence" value="ECO:0007669"/>
    <property type="project" value="UniProtKB-KW"/>
</dbReference>
<dbReference type="STRING" id="1620.IV67_GL001609"/>
<dbReference type="GO" id="GO:0000166">
    <property type="term" value="F:nucleotide binding"/>
    <property type="evidence" value="ECO:0007669"/>
    <property type="project" value="UniProtKB-KW"/>
</dbReference>
<dbReference type="InterPro" id="IPR005249">
    <property type="entry name" value="YqeK"/>
</dbReference>
<dbReference type="SMART" id="SM00471">
    <property type="entry name" value="HDc"/>
    <property type="match status" value="1"/>
</dbReference>
<dbReference type="Pfam" id="PF01966">
    <property type="entry name" value="HD"/>
    <property type="match status" value="1"/>
</dbReference>
<dbReference type="OrthoDB" id="9782134at2"/>
<dbReference type="EC" id="3.6.1.41" evidence="1"/>
<comment type="catalytic activity">
    <reaction evidence="6">
        <text>P(1),P(4)-bis(5'-adenosyl) tetraphosphate + H2O = 2 ADP + 2 H(+)</text>
        <dbReference type="Rhea" id="RHEA:24252"/>
        <dbReference type="ChEBI" id="CHEBI:15377"/>
        <dbReference type="ChEBI" id="CHEBI:15378"/>
        <dbReference type="ChEBI" id="CHEBI:58141"/>
        <dbReference type="ChEBI" id="CHEBI:456216"/>
        <dbReference type="EC" id="3.6.1.41"/>
    </reaction>
</comment>
<keyword evidence="9" id="KW-1185">Reference proteome</keyword>
<gene>
    <name evidence="8" type="ORF">IV67_GL001609</name>
</gene>
<dbReference type="InterPro" id="IPR003607">
    <property type="entry name" value="HD/PDEase_dom"/>
</dbReference>
<dbReference type="NCBIfam" id="TIGR00488">
    <property type="entry name" value="bis(5'-nucleosyl)-tetraphosphatase (symmetrical) YqeK"/>
    <property type="match status" value="1"/>
</dbReference>
<keyword evidence="4 8" id="KW-0378">Hydrolase</keyword>
<dbReference type="PANTHER" id="PTHR35795:SF1">
    <property type="entry name" value="BIS(5'-NUCLEOSYL)-TETRAPHOSPHATASE, SYMMETRICAL"/>
    <property type="match status" value="1"/>
</dbReference>
<dbReference type="InterPro" id="IPR006674">
    <property type="entry name" value="HD_domain"/>
</dbReference>
<dbReference type="PANTHER" id="PTHR35795">
    <property type="entry name" value="SLR1885 PROTEIN"/>
    <property type="match status" value="1"/>
</dbReference>
<keyword evidence="5" id="KW-0408">Iron</keyword>
<evidence type="ECO:0000256" key="4">
    <source>
        <dbReference type="ARBA" id="ARBA00022801"/>
    </source>
</evidence>
<evidence type="ECO:0000256" key="1">
    <source>
        <dbReference type="ARBA" id="ARBA00012506"/>
    </source>
</evidence>
<evidence type="ECO:0000313" key="8">
    <source>
        <dbReference type="EMBL" id="KRN77550.1"/>
    </source>
</evidence>
<dbReference type="Gene3D" id="1.10.3210.10">
    <property type="entry name" value="Hypothetical protein af1432"/>
    <property type="match status" value="1"/>
</dbReference>
<accession>A0A0R2JJW7</accession>
<keyword evidence="3" id="KW-0547">Nucleotide-binding</keyword>
<organism evidence="8 9">
    <name type="scientific">Weissella minor</name>
    <dbReference type="NCBI Taxonomy" id="1620"/>
    <lineage>
        <taxon>Bacteria</taxon>
        <taxon>Bacillati</taxon>
        <taxon>Bacillota</taxon>
        <taxon>Bacilli</taxon>
        <taxon>Lactobacillales</taxon>
        <taxon>Lactobacillaceae</taxon>
        <taxon>Weissella</taxon>
    </lineage>
</organism>
<sequence>MIKDVEAPIYTEGIFSGSREALIEAVKTQVSNKRFEHILRVEQMALNLAEKWDVDLETASIAALVHDYAKERSDADFLAVIAEKKLDPDLKQWGNYLWHGVVGAELVHDELGIHNQDILDAMRQHTTGAAYMTQLSQVVYMADYIEMGRDFPGVAEVRQLAFEDLGASVGWQTTHTLQYLLAKQGRIYPGTITTYNGWSTK</sequence>
<evidence type="ECO:0000313" key="9">
    <source>
        <dbReference type="Proteomes" id="UP000051673"/>
    </source>
</evidence>
<comment type="caution">
    <text evidence="8">The sequence shown here is derived from an EMBL/GenBank/DDBJ whole genome shotgun (WGS) entry which is preliminary data.</text>
</comment>
<proteinExistence type="predicted"/>
<dbReference type="GO" id="GO:0008803">
    <property type="term" value="F:bis(5'-nucleosyl)-tetraphosphatase (symmetrical) activity"/>
    <property type="evidence" value="ECO:0007669"/>
    <property type="project" value="UniProtKB-EC"/>
</dbReference>
<dbReference type="RefSeq" id="WP_083486643.1">
    <property type="nucleotide sequence ID" value="NZ_JQCD01000018.1"/>
</dbReference>
<reference evidence="8 9" key="1">
    <citation type="journal article" date="2015" name="Genome Announc.">
        <title>Expanding the biotechnology potential of lactobacilli through comparative genomics of 213 strains and associated genera.</title>
        <authorList>
            <person name="Sun Z."/>
            <person name="Harris H.M."/>
            <person name="McCann A."/>
            <person name="Guo C."/>
            <person name="Argimon S."/>
            <person name="Zhang W."/>
            <person name="Yang X."/>
            <person name="Jeffery I.B."/>
            <person name="Cooney J.C."/>
            <person name="Kagawa T.F."/>
            <person name="Liu W."/>
            <person name="Song Y."/>
            <person name="Salvetti E."/>
            <person name="Wrobel A."/>
            <person name="Rasinkangas P."/>
            <person name="Parkhill J."/>
            <person name="Rea M.C."/>
            <person name="O'Sullivan O."/>
            <person name="Ritari J."/>
            <person name="Douillard F.P."/>
            <person name="Paul Ross R."/>
            <person name="Yang R."/>
            <person name="Briner A.E."/>
            <person name="Felis G.E."/>
            <person name="de Vos W.M."/>
            <person name="Barrangou R."/>
            <person name="Klaenhammer T.R."/>
            <person name="Caufield P.W."/>
            <person name="Cui Y."/>
            <person name="Zhang H."/>
            <person name="O'Toole P.W."/>
        </authorList>
    </citation>
    <scope>NUCLEOTIDE SEQUENCE [LARGE SCALE GENOMIC DNA]</scope>
    <source>
        <strain evidence="8 9">DSM 20014</strain>
    </source>
</reference>
<feature type="domain" description="HD" evidence="7">
    <location>
        <begin position="34"/>
        <end position="148"/>
    </location>
</feature>